<dbReference type="PANTHER" id="PTHR45832:SF22">
    <property type="entry name" value="SERINE_THREONINE-PROTEIN KINASE SAMKA-RELATED"/>
    <property type="match status" value="1"/>
</dbReference>
<proteinExistence type="inferred from homology"/>
<evidence type="ECO:0000256" key="2">
    <source>
        <dbReference type="ARBA" id="ARBA00022741"/>
    </source>
</evidence>
<keyword evidence="2" id="KW-0547">Nucleotide-binding</keyword>
<dbReference type="CDD" id="cd14014">
    <property type="entry name" value="STKc_PknB_like"/>
    <property type="match status" value="1"/>
</dbReference>
<dbReference type="Gene3D" id="3.30.200.20">
    <property type="entry name" value="Phosphorylase Kinase, domain 1"/>
    <property type="match status" value="1"/>
</dbReference>
<dbReference type="Pfam" id="PF00069">
    <property type="entry name" value="Pkinase"/>
    <property type="match status" value="1"/>
</dbReference>
<reference evidence="5 6" key="1">
    <citation type="submission" date="2017-03" db="EMBL/GenBank/DDBJ databases">
        <title>Whole genome sequences of fourteen strains of Bradyrhizobium canariense and one strain of Bradyrhizobium japonicum isolated from Lupinus (Papilionoideae: Genisteae) species in Algeria.</title>
        <authorList>
            <person name="Crovadore J."/>
            <person name="Chekireb D."/>
            <person name="Brachmann A."/>
            <person name="Chablais R."/>
            <person name="Cochard B."/>
            <person name="Lefort F."/>
        </authorList>
    </citation>
    <scope>NUCLEOTIDE SEQUENCE [LARGE SCALE GENOMIC DNA]</scope>
    <source>
        <strain evidence="5 6">UBMA195</strain>
    </source>
</reference>
<dbReference type="InterPro" id="IPR008271">
    <property type="entry name" value="Ser/Thr_kinase_AS"/>
</dbReference>
<dbReference type="PANTHER" id="PTHR45832">
    <property type="entry name" value="SERINE/THREONINE-PROTEIN KINASE SAMKA-RELATED-RELATED"/>
    <property type="match status" value="1"/>
</dbReference>
<accession>A0A1X3HCW2</accession>
<dbReference type="RefSeq" id="WP_085357908.1">
    <property type="nucleotide sequence ID" value="NZ_NAFC01000158.1"/>
</dbReference>
<evidence type="ECO:0000259" key="4">
    <source>
        <dbReference type="PROSITE" id="PS50011"/>
    </source>
</evidence>
<evidence type="ECO:0000313" key="5">
    <source>
        <dbReference type="EMBL" id="OSJ16773.1"/>
    </source>
</evidence>
<dbReference type="SUPFAM" id="SSF56112">
    <property type="entry name" value="Protein kinase-like (PK-like)"/>
    <property type="match status" value="1"/>
</dbReference>
<dbReference type="InterPro" id="IPR000719">
    <property type="entry name" value="Prot_kinase_dom"/>
</dbReference>
<dbReference type="InterPro" id="IPR051931">
    <property type="entry name" value="PAK3-like"/>
</dbReference>
<dbReference type="PROSITE" id="PS50011">
    <property type="entry name" value="PROTEIN_KINASE_DOM"/>
    <property type="match status" value="1"/>
</dbReference>
<protein>
    <recommendedName>
        <fullName evidence="4">Protein kinase domain-containing protein</fullName>
    </recommendedName>
</protein>
<dbReference type="GO" id="GO:0005524">
    <property type="term" value="F:ATP binding"/>
    <property type="evidence" value="ECO:0007669"/>
    <property type="project" value="UniProtKB-KW"/>
</dbReference>
<dbReference type="EMBL" id="NAFI01000147">
    <property type="protein sequence ID" value="OSJ16773.1"/>
    <property type="molecule type" value="Genomic_DNA"/>
</dbReference>
<organism evidence="5 6">
    <name type="scientific">Bradyrhizobium canariense</name>
    <dbReference type="NCBI Taxonomy" id="255045"/>
    <lineage>
        <taxon>Bacteria</taxon>
        <taxon>Pseudomonadati</taxon>
        <taxon>Pseudomonadota</taxon>
        <taxon>Alphaproteobacteria</taxon>
        <taxon>Hyphomicrobiales</taxon>
        <taxon>Nitrobacteraceae</taxon>
        <taxon>Bradyrhizobium</taxon>
    </lineage>
</organism>
<dbReference type="PROSITE" id="PS00108">
    <property type="entry name" value="PROTEIN_KINASE_ST"/>
    <property type="match status" value="1"/>
</dbReference>
<feature type="domain" description="Protein kinase" evidence="4">
    <location>
        <begin position="13"/>
        <end position="274"/>
    </location>
</feature>
<evidence type="ECO:0000313" key="6">
    <source>
        <dbReference type="Proteomes" id="UP000193553"/>
    </source>
</evidence>
<comment type="caution">
    <text evidence="5">The sequence shown here is derived from an EMBL/GenBank/DDBJ whole genome shotgun (WGS) entry which is preliminary data.</text>
</comment>
<dbReference type="OrthoDB" id="9801841at2"/>
<keyword evidence="3" id="KW-0067">ATP-binding</keyword>
<evidence type="ECO:0000256" key="1">
    <source>
        <dbReference type="ARBA" id="ARBA00008874"/>
    </source>
</evidence>
<dbReference type="Proteomes" id="UP000193553">
    <property type="component" value="Unassembled WGS sequence"/>
</dbReference>
<sequence length="346" mass="38337">MFSALTTAQVAFQKGEEIGGEGKNSQTYKAHDPQLNATIVIKQMPKAKMADAACYFNESRSLYASAHPNVVQVHYACEDDTYVYVAMPLYKNGSVKTLLGKRYLTVREIVRIGCQVLTGLHNVHSKGLVHFDIKSDNVLLSDRQEALISDFGLAKPLSDGVATPDGIYEPNWPPEALVQAEFDCRFDIFQFGLTLYCMSVGLDAYKAQYLRYFGEDGQLDVAKFAADIAAGTYPDRGAFPAHVPARLKGICKRCLEVDPANRYQSALEAMNDLAQVDGNLDWQFQESGEDRIWTKMVDGTSLTFTVRSNLTSTLYKSVNDGPPRKQTPGCLSNVKPRDISRVLGTY</sequence>
<dbReference type="SMART" id="SM00220">
    <property type="entry name" value="S_TKc"/>
    <property type="match status" value="1"/>
</dbReference>
<dbReference type="AlphaFoldDB" id="A0A1X3HCW2"/>
<gene>
    <name evidence="5" type="ORF">BSZ18_05580</name>
</gene>
<comment type="similarity">
    <text evidence="1">Belongs to the protein kinase superfamily. STE Ser/Thr protein kinase family. STE20 subfamily.</text>
</comment>
<dbReference type="Gene3D" id="1.10.510.10">
    <property type="entry name" value="Transferase(Phosphotransferase) domain 1"/>
    <property type="match status" value="1"/>
</dbReference>
<name>A0A1X3HCW2_9BRAD</name>
<dbReference type="InterPro" id="IPR011009">
    <property type="entry name" value="Kinase-like_dom_sf"/>
</dbReference>
<evidence type="ECO:0000256" key="3">
    <source>
        <dbReference type="ARBA" id="ARBA00022840"/>
    </source>
</evidence>
<dbReference type="GO" id="GO:0004672">
    <property type="term" value="F:protein kinase activity"/>
    <property type="evidence" value="ECO:0007669"/>
    <property type="project" value="InterPro"/>
</dbReference>